<gene>
    <name evidence="1" type="ORF">H4317_11200</name>
</gene>
<dbReference type="Proteomes" id="UP000515489">
    <property type="component" value="Chromosome"/>
</dbReference>
<accession>A0A7G7W314</accession>
<reference evidence="1 2" key="1">
    <citation type="submission" date="2020-08" db="EMBL/GenBank/DDBJ databases">
        <title>Hymenobacter sp. S2-20-2 genome sequencing.</title>
        <authorList>
            <person name="Jin L."/>
        </authorList>
    </citation>
    <scope>NUCLEOTIDE SEQUENCE [LARGE SCALE GENOMIC DNA]</scope>
    <source>
        <strain evidence="1 2">S2-20-2</strain>
    </source>
</reference>
<dbReference type="KEGG" id="hsk:H4317_11200"/>
<name>A0A7G7W314_9BACT</name>
<evidence type="ECO:0000313" key="2">
    <source>
        <dbReference type="Proteomes" id="UP000515489"/>
    </source>
</evidence>
<dbReference type="EMBL" id="CP060202">
    <property type="protein sequence ID" value="QNH60757.1"/>
    <property type="molecule type" value="Genomic_DNA"/>
</dbReference>
<proteinExistence type="predicted"/>
<sequence length="718" mass="77700">MANRDVLRFPSWQGPLPADAILWFTDVASDQEYRITPEQLVGGATGAANALRGTNKIVSYLQPFAGMPAGMATRESLLPGSLCPEVRCIVLNSALPAEAAAGVTGKLKVYVLALDPEGPLTTFADAGTGTATVRCAWVEEGTIEAALAGTPRFNNLREQYPLGFEVKEIVDDGALLLFQAEQEMFRETFDDDRIPAPTRGGNAYWKEISPSPYSHRQNTDAGTLLDRFIIQLASQNQEQGLQRTMLGFGKGQGGRPTMLALRWQNEDNSPAAVLEVCYDFKSDTNYEADPDLEQNQWEPLGGGPGGLRVFDGNPTTALAGQQWLFPDDGIYVALSDFEFEENPDASGDWELLLKAPREVFWASLPLAPGNYTTIAQYLTNALNADPRLPVTRPSGRTVYVEGSGQLLSGERGNPSRPFVQFSTGISSAQPGDTVEVRVGGTNTVSGRAAYSTGVTVDRNLVVQGIGRPQLWNTDLGFASSSLMTSMRLLGLVFTKPMQVVPNSTVARRIEFEHCDFGPEFYLRLERDLTPTDQLQVIRFTRCTFDHQRTDFAFIEFNSSTVHTQRYLVEFLDCTIRIASKPLAGGIMRNDMLPQQVKLLGTTTLELVAGQALGAVTNPTSVAVPDTFWYVDQRLTAGPGPGTDVTELVAQFAGGAAQETTLLIYADAAGTFQLYSSTGVSAVSYKKNGAAQALPITVAAGDTLSILATGTGTVRLRKI</sequence>
<dbReference type="AlphaFoldDB" id="A0A7G7W314"/>
<protein>
    <submittedName>
        <fullName evidence="1">Uncharacterized protein</fullName>
    </submittedName>
</protein>
<organism evidence="1 2">
    <name type="scientific">Hymenobacter sediminicola</name>
    <dbReference type="NCBI Taxonomy" id="2761579"/>
    <lineage>
        <taxon>Bacteria</taxon>
        <taxon>Pseudomonadati</taxon>
        <taxon>Bacteroidota</taxon>
        <taxon>Cytophagia</taxon>
        <taxon>Cytophagales</taxon>
        <taxon>Hymenobacteraceae</taxon>
        <taxon>Hymenobacter</taxon>
    </lineage>
</organism>
<keyword evidence="2" id="KW-1185">Reference proteome</keyword>
<dbReference type="RefSeq" id="WP_185886688.1">
    <property type="nucleotide sequence ID" value="NZ_CP060202.1"/>
</dbReference>
<evidence type="ECO:0000313" key="1">
    <source>
        <dbReference type="EMBL" id="QNH60757.1"/>
    </source>
</evidence>